<evidence type="ECO:0000313" key="3">
    <source>
        <dbReference type="Proteomes" id="UP000619761"/>
    </source>
</evidence>
<organism evidence="2 3">
    <name type="scientific">Cellvibrio zantedeschiae</name>
    <dbReference type="NCBI Taxonomy" id="1237077"/>
    <lineage>
        <taxon>Bacteria</taxon>
        <taxon>Pseudomonadati</taxon>
        <taxon>Pseudomonadota</taxon>
        <taxon>Gammaproteobacteria</taxon>
        <taxon>Cellvibrionales</taxon>
        <taxon>Cellvibrionaceae</taxon>
        <taxon>Cellvibrio</taxon>
    </lineage>
</organism>
<reference evidence="3" key="1">
    <citation type="journal article" date="2019" name="Int. J. Syst. Evol. Microbiol.">
        <title>The Global Catalogue of Microorganisms (GCM) 10K type strain sequencing project: providing services to taxonomists for standard genome sequencing and annotation.</title>
        <authorList>
            <consortium name="The Broad Institute Genomics Platform"/>
            <consortium name="The Broad Institute Genome Sequencing Center for Infectious Disease"/>
            <person name="Wu L."/>
            <person name="Ma J."/>
        </authorList>
    </citation>
    <scope>NUCLEOTIDE SEQUENCE [LARGE SCALE GENOMIC DNA]</scope>
    <source>
        <strain evidence="3">KCTC 32239</strain>
    </source>
</reference>
<dbReference type="Proteomes" id="UP000619761">
    <property type="component" value="Unassembled WGS sequence"/>
</dbReference>
<evidence type="ECO:0000256" key="1">
    <source>
        <dbReference type="SAM" id="SignalP"/>
    </source>
</evidence>
<feature type="chain" id="PRO_5046183510" description="Solute-binding protein family 3/N-terminal domain-containing protein" evidence="1">
    <location>
        <begin position="25"/>
        <end position="301"/>
    </location>
</feature>
<gene>
    <name evidence="2" type="ORF">GCM10011613_18760</name>
</gene>
<dbReference type="SUPFAM" id="SSF53850">
    <property type="entry name" value="Periplasmic binding protein-like II"/>
    <property type="match status" value="1"/>
</dbReference>
<feature type="signal peptide" evidence="1">
    <location>
        <begin position="1"/>
        <end position="24"/>
    </location>
</feature>
<dbReference type="EMBL" id="BMYZ01000001">
    <property type="protein sequence ID" value="GGY73757.1"/>
    <property type="molecule type" value="Genomic_DNA"/>
</dbReference>
<keyword evidence="3" id="KW-1185">Reference proteome</keyword>
<sequence length="301" mass="34240">MKSHNSLAHSIGICWLLVAADALSATPTVFTHRVRDAYVNSSPTYETALLKLALDKTVAEYGPYELKPAPQINVSRSLQSIKANTFPNYFASLGYNESYGSPDEISYIRFPIDLGLLSYRTCFAPQSSLEQLAKINTLDELRKLTIGQGRGWVDGSILKHNGFNVVEVEPYSVLFKMVAAHRLDLFCRGANEIKEEFEQWGTTEGLGYDRHLLIYYPMPIFFYTNSQNKEAIARVTKGLKKAYKDGSLLALWRTQHQASVDFAELDKRKVFRLDNPLVKSVDFDYSKYFYHVNINRKASHQ</sequence>
<proteinExistence type="predicted"/>
<protein>
    <recommendedName>
        <fullName evidence="4">Solute-binding protein family 3/N-terminal domain-containing protein</fullName>
    </recommendedName>
</protein>
<name>A0ABQ3B1T0_9GAMM</name>
<keyword evidence="1" id="KW-0732">Signal</keyword>
<dbReference type="RefSeq" id="WP_189417790.1">
    <property type="nucleotide sequence ID" value="NZ_BMYZ01000001.1"/>
</dbReference>
<evidence type="ECO:0000313" key="2">
    <source>
        <dbReference type="EMBL" id="GGY73757.1"/>
    </source>
</evidence>
<accession>A0ABQ3B1T0</accession>
<evidence type="ECO:0008006" key="4">
    <source>
        <dbReference type="Google" id="ProtNLM"/>
    </source>
</evidence>
<comment type="caution">
    <text evidence="2">The sequence shown here is derived from an EMBL/GenBank/DDBJ whole genome shotgun (WGS) entry which is preliminary data.</text>
</comment>